<dbReference type="PROSITE" id="PS50089">
    <property type="entry name" value="ZF_RING_2"/>
    <property type="match status" value="1"/>
</dbReference>
<dbReference type="PANTHER" id="PTHR13480:SF0">
    <property type="entry name" value="E3 UBIQUITIN-PROTEIN LIGASE HAKAI"/>
    <property type="match status" value="1"/>
</dbReference>
<dbReference type="GO" id="GO:0016567">
    <property type="term" value="P:protein ubiquitination"/>
    <property type="evidence" value="ECO:0007669"/>
    <property type="project" value="InterPro"/>
</dbReference>
<evidence type="ECO:0000256" key="4">
    <source>
        <dbReference type="ARBA" id="ARBA00038499"/>
    </source>
</evidence>
<evidence type="ECO:0000256" key="5">
    <source>
        <dbReference type="PROSITE-ProRule" id="PRU00175"/>
    </source>
</evidence>
<dbReference type="InterPro" id="IPR013083">
    <property type="entry name" value="Znf_RING/FYVE/PHD"/>
</dbReference>
<feature type="region of interest" description="Disordered" evidence="6">
    <location>
        <begin position="350"/>
        <end position="384"/>
    </location>
</feature>
<evidence type="ECO:0000256" key="6">
    <source>
        <dbReference type="SAM" id="MobiDB-lite"/>
    </source>
</evidence>
<dbReference type="Pfam" id="PF00097">
    <property type="entry name" value="zf-C3HC4"/>
    <property type="match status" value="1"/>
</dbReference>
<evidence type="ECO:0000259" key="7">
    <source>
        <dbReference type="PROSITE" id="PS50089"/>
    </source>
</evidence>
<evidence type="ECO:0000256" key="1">
    <source>
        <dbReference type="ARBA" id="ARBA00022723"/>
    </source>
</evidence>
<dbReference type="PANTHER" id="PTHR13480">
    <property type="entry name" value="E3 UBIQUITIN-PROTEIN LIGASE HAKAI-RELATED"/>
    <property type="match status" value="1"/>
</dbReference>
<protein>
    <submittedName>
        <fullName evidence="8">Zinc finger protein, putative</fullName>
    </submittedName>
</protein>
<dbReference type="PROSITE" id="PS00028">
    <property type="entry name" value="ZINC_FINGER_C2H2_1"/>
    <property type="match status" value="1"/>
</dbReference>
<dbReference type="AlphaFoldDB" id="A0A1C6XD61"/>
<feature type="domain" description="RING-type" evidence="7">
    <location>
        <begin position="124"/>
        <end position="163"/>
    </location>
</feature>
<dbReference type="GO" id="GO:0030155">
    <property type="term" value="P:regulation of cell adhesion"/>
    <property type="evidence" value="ECO:0007669"/>
    <property type="project" value="TreeGrafter"/>
</dbReference>
<evidence type="ECO:0000256" key="3">
    <source>
        <dbReference type="ARBA" id="ARBA00022833"/>
    </source>
</evidence>
<comment type="similarity">
    <text evidence="4">Belongs to the Hakai family.</text>
</comment>
<name>A0A1C6XD61_PLACE</name>
<gene>
    <name evidence="8" type="ORF">PCHDS_000062500</name>
</gene>
<dbReference type="InterPro" id="IPR017907">
    <property type="entry name" value="Znf_RING_CS"/>
</dbReference>
<organism evidence="8 9">
    <name type="scientific">Plasmodium chabaudi adami</name>
    <dbReference type="NCBI Taxonomy" id="5826"/>
    <lineage>
        <taxon>Eukaryota</taxon>
        <taxon>Sar</taxon>
        <taxon>Alveolata</taxon>
        <taxon>Apicomplexa</taxon>
        <taxon>Aconoidasida</taxon>
        <taxon>Haemosporida</taxon>
        <taxon>Plasmodiidae</taxon>
        <taxon>Plasmodium</taxon>
        <taxon>Plasmodium (Vinckeia)</taxon>
    </lineage>
</organism>
<dbReference type="SUPFAM" id="SSF57850">
    <property type="entry name" value="RING/U-box"/>
    <property type="match status" value="1"/>
</dbReference>
<evidence type="ECO:0000256" key="2">
    <source>
        <dbReference type="ARBA" id="ARBA00022771"/>
    </source>
</evidence>
<keyword evidence="3" id="KW-0862">Zinc</keyword>
<accession>A0A1C6XD61</accession>
<feature type="compositionally biased region" description="Acidic residues" evidence="6">
    <location>
        <begin position="372"/>
        <end position="384"/>
    </location>
</feature>
<proteinExistence type="inferred from homology"/>
<dbReference type="Gene3D" id="3.30.40.10">
    <property type="entry name" value="Zinc/RING finger domain, C3HC4 (zinc finger)"/>
    <property type="match status" value="1"/>
</dbReference>
<keyword evidence="1" id="KW-0479">Metal-binding</keyword>
<evidence type="ECO:0000313" key="9">
    <source>
        <dbReference type="Proteomes" id="UP000507536"/>
    </source>
</evidence>
<dbReference type="GO" id="GO:0008270">
    <property type="term" value="F:zinc ion binding"/>
    <property type="evidence" value="ECO:0007669"/>
    <property type="project" value="UniProtKB-KW"/>
</dbReference>
<feature type="compositionally biased region" description="Low complexity" evidence="6">
    <location>
        <begin position="355"/>
        <end position="366"/>
    </location>
</feature>
<dbReference type="EMBL" id="LT608184">
    <property type="protein sequence ID" value="SCM01756.1"/>
    <property type="molecule type" value="Genomic_DNA"/>
</dbReference>
<reference evidence="8 9" key="1">
    <citation type="submission" date="2016-08" db="EMBL/GenBank/DDBJ databases">
        <authorList>
            <consortium name="Pathogen Informatics"/>
        </authorList>
    </citation>
    <scope>NUCLEOTIDE SEQUENCE [LARGE SCALE GENOMIC DNA]</scope>
    <source>
        <strain evidence="8 9">DS</strain>
    </source>
</reference>
<keyword evidence="2 5" id="KW-0863">Zinc-finger</keyword>
<evidence type="ECO:0000313" key="8">
    <source>
        <dbReference type="EMBL" id="SCM01756.1"/>
    </source>
</evidence>
<dbReference type="InterPro" id="IPR018957">
    <property type="entry name" value="Znf_C3HC4_RING-type"/>
</dbReference>
<dbReference type="GO" id="GO:0061630">
    <property type="term" value="F:ubiquitin protein ligase activity"/>
    <property type="evidence" value="ECO:0007669"/>
    <property type="project" value="InterPro"/>
</dbReference>
<dbReference type="InterPro" id="IPR040383">
    <property type="entry name" value="HAKAI/CBLL2"/>
</dbReference>
<sequence length="384" mass="45344">MNETRIAKNLTFSTFSTFSTLSAHCISKRNEEMPDTKKEGRERWMSHIAVYFFFEKLKYEQGYNWSHLPSPFLSNPIMFEYPTTMNSFPSNATNFRNRTLNSSTKNTNINYKINSYKNENVIFCPACNIPFSTRLRINPCYHTVCGKCYEMSLQKNQSCIICNAEINDVDFIFQNDNIYICPYNFCKKVFLNLKSYNYHIYFKHEFLKEHEQDHELDWDRENENLFPNTNEYENDNFVNYVNGSEFENKSSTEFANVEEDSNHMYDHPLDKKINPEYVKSDQPNNNKIDTSKINNTNFNLKNNPFLIKNNNTNENASTNVNNKMNIPFINNKVNVPGNWNFTSMPFKSNFSIPSNEKYNTTNTNTKKNTEPKEEDDYDNLEDLM</sequence>
<dbReference type="InterPro" id="IPR001841">
    <property type="entry name" value="Znf_RING"/>
</dbReference>
<dbReference type="Proteomes" id="UP000507536">
    <property type="component" value="Chromosome 4"/>
</dbReference>
<dbReference type="InterPro" id="IPR013087">
    <property type="entry name" value="Znf_C2H2_type"/>
</dbReference>
<dbReference type="PROSITE" id="PS00518">
    <property type="entry name" value="ZF_RING_1"/>
    <property type="match status" value="1"/>
</dbReference>